<dbReference type="InterPro" id="IPR025277">
    <property type="entry name" value="Apiosidase-like_cat_dom"/>
</dbReference>
<dbReference type="Gene3D" id="3.20.20.80">
    <property type="entry name" value="Glycosidases"/>
    <property type="match status" value="1"/>
</dbReference>
<sequence>MIKLGIAENKRYFVSEGAPFFYLADTVWSAFTNISLEEWSYYLDYRKSQGFNVLQINLLRQWDASGSDLIQEPFALCEDGTYDFYSLNEEYFARAEQMVEIAVGKGFVPALVLLWCNYIPDTWASRIREDRKMPLDAVEPYVRYAAERFSKYYPIYVVSGDTDFPSDRANEYYRTALHVVKRHSPDCLTTLHIQGRTAAVPDEFINDPDLDFYMYQSGHNSQFQPMAYTLAMDFSSKPVTRPVLNSEPCYEMMGYSRQVYGRFSRADVRKAAWQSLLSGAAAGVTYGAHGIWSWHKKGRRFGVTGEGFDSPYDWQTALKFEGAWDYGFAKWLFQMYGLTDLQPWDIVLKNTEEIRAAATASLSKVAIYVPVNTVLRLNADLGEYEFTIIDLEHRRFAAAVITVKERTTVIDMHEFESDVLVIGVKKSYEVI</sequence>
<evidence type="ECO:0000259" key="1">
    <source>
        <dbReference type="Pfam" id="PF13204"/>
    </source>
</evidence>
<keyword evidence="3" id="KW-1185">Reference proteome</keyword>
<organism evidence="2 3">
    <name type="scientific">Paenibacillus borealis</name>
    <dbReference type="NCBI Taxonomy" id="160799"/>
    <lineage>
        <taxon>Bacteria</taxon>
        <taxon>Bacillati</taxon>
        <taxon>Bacillota</taxon>
        <taxon>Bacilli</taxon>
        <taxon>Bacillales</taxon>
        <taxon>Paenibacillaceae</taxon>
        <taxon>Paenibacillus</taxon>
    </lineage>
</organism>
<dbReference type="Pfam" id="PF13204">
    <property type="entry name" value="Apiosidase"/>
    <property type="match status" value="1"/>
</dbReference>
<name>A0ABX3HI73_PAEBO</name>
<dbReference type="InterPro" id="IPR017853">
    <property type="entry name" value="GH"/>
</dbReference>
<evidence type="ECO:0000313" key="3">
    <source>
        <dbReference type="Proteomes" id="UP000187412"/>
    </source>
</evidence>
<dbReference type="SUPFAM" id="SSF51445">
    <property type="entry name" value="(Trans)glycosidases"/>
    <property type="match status" value="1"/>
</dbReference>
<dbReference type="RefSeq" id="WP_076109935.1">
    <property type="nucleotide sequence ID" value="NZ_MPTB01000007.1"/>
</dbReference>
<comment type="caution">
    <text evidence="2">The sequence shown here is derived from an EMBL/GenBank/DDBJ whole genome shotgun (WGS) entry which is preliminary data.</text>
</comment>
<accession>A0ABX3HI73</accession>
<protein>
    <submittedName>
        <fullName evidence="2">Beta-glucosidase</fullName>
    </submittedName>
</protein>
<reference evidence="2 3" key="1">
    <citation type="submission" date="2016-10" db="EMBL/GenBank/DDBJ databases">
        <title>Paenibacillus species isolates.</title>
        <authorList>
            <person name="Beno S.M."/>
        </authorList>
    </citation>
    <scope>NUCLEOTIDE SEQUENCE [LARGE SCALE GENOMIC DNA]</scope>
    <source>
        <strain evidence="2 3">FSL H7-0744</strain>
    </source>
</reference>
<dbReference type="PANTHER" id="PTHR37836:SF3">
    <property type="entry name" value="ENDOGLUCANASE"/>
    <property type="match status" value="1"/>
</dbReference>
<dbReference type="Proteomes" id="UP000187412">
    <property type="component" value="Unassembled WGS sequence"/>
</dbReference>
<proteinExistence type="predicted"/>
<dbReference type="PANTHER" id="PTHR37836">
    <property type="entry name" value="LMO1036 PROTEIN"/>
    <property type="match status" value="1"/>
</dbReference>
<evidence type="ECO:0000313" key="2">
    <source>
        <dbReference type="EMBL" id="OMD50303.1"/>
    </source>
</evidence>
<dbReference type="EMBL" id="MPTB01000007">
    <property type="protein sequence ID" value="OMD50303.1"/>
    <property type="molecule type" value="Genomic_DNA"/>
</dbReference>
<gene>
    <name evidence="2" type="ORF">BSK56_07145</name>
</gene>
<feature type="domain" description="Apiosidase-like catalytic" evidence="1">
    <location>
        <begin position="8"/>
        <end position="336"/>
    </location>
</feature>